<keyword evidence="9" id="KW-1185">Reference proteome</keyword>
<dbReference type="PANTHER" id="PTHR43166">
    <property type="entry name" value="AMINO ACID IMPORT ATP-BINDING PROTEIN"/>
    <property type="match status" value="1"/>
</dbReference>
<dbReference type="PANTHER" id="PTHR43166:SF4">
    <property type="entry name" value="PHOSPHONATES IMPORT ATP-BINDING PROTEIN PHNC"/>
    <property type="match status" value="1"/>
</dbReference>
<dbReference type="CDD" id="cd03262">
    <property type="entry name" value="ABC_HisP_GlnQ"/>
    <property type="match status" value="1"/>
</dbReference>
<comment type="catalytic activity">
    <reaction evidence="6">
        <text>a polar amino acid(out) + ATP + H2O = a polar amino acid(in) + ADP + phosphate + H(+)</text>
        <dbReference type="Rhea" id="RHEA:14673"/>
        <dbReference type="ChEBI" id="CHEBI:15377"/>
        <dbReference type="ChEBI" id="CHEBI:15378"/>
        <dbReference type="ChEBI" id="CHEBI:30616"/>
        <dbReference type="ChEBI" id="CHEBI:43474"/>
        <dbReference type="ChEBI" id="CHEBI:62031"/>
        <dbReference type="ChEBI" id="CHEBI:456216"/>
        <dbReference type="EC" id="7.4.2.1"/>
    </reaction>
    <physiologicalReaction direction="left-to-right" evidence="6">
        <dbReference type="Rhea" id="RHEA:14674"/>
    </physiologicalReaction>
</comment>
<keyword evidence="2" id="KW-0813">Transport</keyword>
<dbReference type="PIRSF" id="PIRSF039085">
    <property type="entry name" value="ABC_ATPase_HisP"/>
    <property type="match status" value="1"/>
</dbReference>
<name>A0A7W4YL41_LEIAQ</name>
<keyword evidence="3" id="KW-0547">Nucleotide-binding</keyword>
<dbReference type="EMBL" id="JACHVP010000005">
    <property type="protein sequence ID" value="MBB2969112.1"/>
    <property type="molecule type" value="Genomic_DNA"/>
</dbReference>
<organism evidence="8 9">
    <name type="scientific">Leifsonia aquatica</name>
    <name type="common">Corynebacterium aquaticum</name>
    <dbReference type="NCBI Taxonomy" id="144185"/>
    <lineage>
        <taxon>Bacteria</taxon>
        <taxon>Bacillati</taxon>
        <taxon>Actinomycetota</taxon>
        <taxon>Actinomycetes</taxon>
        <taxon>Micrococcales</taxon>
        <taxon>Microbacteriaceae</taxon>
        <taxon>Leifsonia</taxon>
    </lineage>
</organism>
<dbReference type="Proteomes" id="UP000538196">
    <property type="component" value="Unassembled WGS sequence"/>
</dbReference>
<dbReference type="GO" id="GO:0005524">
    <property type="term" value="F:ATP binding"/>
    <property type="evidence" value="ECO:0007669"/>
    <property type="project" value="UniProtKB-KW"/>
</dbReference>
<protein>
    <recommendedName>
        <fullName evidence="5">ABC-type polar-amino-acid transporter</fullName>
        <ecNumber evidence="5">7.4.2.1</ecNumber>
    </recommendedName>
</protein>
<dbReference type="RefSeq" id="WP_021763079.1">
    <property type="nucleotide sequence ID" value="NZ_JACHVP010000005.1"/>
</dbReference>
<evidence type="ECO:0000256" key="2">
    <source>
        <dbReference type="ARBA" id="ARBA00022448"/>
    </source>
</evidence>
<evidence type="ECO:0000256" key="3">
    <source>
        <dbReference type="ARBA" id="ARBA00022741"/>
    </source>
</evidence>
<dbReference type="InterPro" id="IPR030679">
    <property type="entry name" value="ABC_ATPase_HisP-typ"/>
</dbReference>
<evidence type="ECO:0000313" key="9">
    <source>
        <dbReference type="Proteomes" id="UP000538196"/>
    </source>
</evidence>
<dbReference type="GO" id="GO:0015426">
    <property type="term" value="F:ATPase-coupled polar amino acid-transporter activity"/>
    <property type="evidence" value="ECO:0007669"/>
    <property type="project" value="UniProtKB-EC"/>
</dbReference>
<dbReference type="InterPro" id="IPR003439">
    <property type="entry name" value="ABC_transporter-like_ATP-bd"/>
</dbReference>
<gene>
    <name evidence="8" type="ORF">FHX33_003894</name>
</gene>
<dbReference type="Gene3D" id="3.40.50.300">
    <property type="entry name" value="P-loop containing nucleotide triphosphate hydrolases"/>
    <property type="match status" value="1"/>
</dbReference>
<evidence type="ECO:0000256" key="1">
    <source>
        <dbReference type="ARBA" id="ARBA00005417"/>
    </source>
</evidence>
<proteinExistence type="inferred from homology"/>
<comment type="caution">
    <text evidence="8">The sequence shown here is derived from an EMBL/GenBank/DDBJ whole genome shotgun (WGS) entry which is preliminary data.</text>
</comment>
<accession>A0A7W4YL41</accession>
<dbReference type="PROSITE" id="PS50893">
    <property type="entry name" value="ABC_TRANSPORTER_2"/>
    <property type="match status" value="1"/>
</dbReference>
<dbReference type="Pfam" id="PF00005">
    <property type="entry name" value="ABC_tran"/>
    <property type="match status" value="1"/>
</dbReference>
<evidence type="ECO:0000256" key="6">
    <source>
        <dbReference type="ARBA" id="ARBA00047624"/>
    </source>
</evidence>
<dbReference type="InterPro" id="IPR003593">
    <property type="entry name" value="AAA+_ATPase"/>
</dbReference>
<evidence type="ECO:0000259" key="7">
    <source>
        <dbReference type="PROSITE" id="PS50893"/>
    </source>
</evidence>
<dbReference type="InterPro" id="IPR027417">
    <property type="entry name" value="P-loop_NTPase"/>
</dbReference>
<evidence type="ECO:0000313" key="8">
    <source>
        <dbReference type="EMBL" id="MBB2969112.1"/>
    </source>
</evidence>
<reference evidence="8 9" key="1">
    <citation type="submission" date="2020-08" db="EMBL/GenBank/DDBJ databases">
        <title>Sequencing the genomes of 1000 actinobacteria strains.</title>
        <authorList>
            <person name="Klenk H.-P."/>
        </authorList>
    </citation>
    <scope>NUCLEOTIDE SEQUENCE [LARGE SCALE GENOMIC DNA]</scope>
    <source>
        <strain evidence="8 9">DSM 20146</strain>
    </source>
</reference>
<dbReference type="FunFam" id="3.40.50.300:FF:000020">
    <property type="entry name" value="Amino acid ABC transporter ATP-binding component"/>
    <property type="match status" value="1"/>
</dbReference>
<evidence type="ECO:0000256" key="4">
    <source>
        <dbReference type="ARBA" id="ARBA00022840"/>
    </source>
</evidence>
<keyword evidence="4 8" id="KW-0067">ATP-binding</keyword>
<dbReference type="InterPro" id="IPR017871">
    <property type="entry name" value="ABC_transporter-like_CS"/>
</dbReference>
<dbReference type="PROSITE" id="PS00211">
    <property type="entry name" value="ABC_TRANSPORTER_1"/>
    <property type="match status" value="1"/>
</dbReference>
<comment type="similarity">
    <text evidence="1">Belongs to the ABC transporter superfamily.</text>
</comment>
<evidence type="ECO:0000256" key="5">
    <source>
        <dbReference type="ARBA" id="ARBA00038850"/>
    </source>
</evidence>
<dbReference type="InterPro" id="IPR050086">
    <property type="entry name" value="MetN_ABC_transporter-like"/>
</dbReference>
<dbReference type="SUPFAM" id="SSF52540">
    <property type="entry name" value="P-loop containing nucleoside triphosphate hydrolases"/>
    <property type="match status" value="1"/>
</dbReference>
<dbReference type="EC" id="7.4.2.1" evidence="5"/>
<dbReference type="GO" id="GO:0016887">
    <property type="term" value="F:ATP hydrolysis activity"/>
    <property type="evidence" value="ECO:0007669"/>
    <property type="project" value="InterPro"/>
</dbReference>
<dbReference type="AlphaFoldDB" id="A0A7W4YL41"/>
<sequence length="254" mass="28076">MSPFLQVTDVTKRYDDVTVIDDVSLEVERGETVVLLGPSGAGKSTLLRCMNMLERIDRGRIVLDGEELGWKPRKGVMRELSGRAEARQRQEIGMVFQSFNLFAHLTVLQNVIEAPVGVLRRPKAEAIAEAHELLRQVGLDHKADAYPAQLSGGQQQRVAIARALAMHPKLMLFDEPTSALDPELVSEVLDVIKGLASTGMTLVIVTHEIGFAREVCDRFVFMEEGRIVETGASDRLTVDGATSPRTRNFLSRVL</sequence>
<feature type="domain" description="ABC transporter" evidence="7">
    <location>
        <begin position="5"/>
        <end position="249"/>
    </location>
</feature>
<dbReference type="SMART" id="SM00382">
    <property type="entry name" value="AAA"/>
    <property type="match status" value="1"/>
</dbReference>